<proteinExistence type="predicted"/>
<dbReference type="RefSeq" id="WP_345170267.1">
    <property type="nucleotide sequence ID" value="NZ_BAABJK010000011.1"/>
</dbReference>
<evidence type="ECO:0000313" key="4">
    <source>
        <dbReference type="Proteomes" id="UP001501692"/>
    </source>
</evidence>
<evidence type="ECO:0000259" key="2">
    <source>
        <dbReference type="Pfam" id="PF06713"/>
    </source>
</evidence>
<protein>
    <recommendedName>
        <fullName evidence="2">Uncharacterized protein YyaB-like PH domain-containing protein</fullName>
    </recommendedName>
</protein>
<dbReference type="InterPro" id="IPR009589">
    <property type="entry name" value="PH_YyaB-like"/>
</dbReference>
<accession>A0ABP9HRE2</accession>
<gene>
    <name evidence="3" type="ORF">GCM10023315_29660</name>
</gene>
<feature type="domain" description="Uncharacterized protein YyaB-like PH" evidence="2">
    <location>
        <begin position="60"/>
        <end position="135"/>
    </location>
</feature>
<evidence type="ECO:0000313" key="3">
    <source>
        <dbReference type="EMBL" id="GAA4976850.1"/>
    </source>
</evidence>
<name>A0ABP9HRE2_9FLAO</name>
<keyword evidence="1" id="KW-1133">Transmembrane helix</keyword>
<keyword evidence="1" id="KW-0472">Membrane</keyword>
<dbReference type="Proteomes" id="UP001501692">
    <property type="component" value="Unassembled WGS sequence"/>
</dbReference>
<dbReference type="Pfam" id="PF06713">
    <property type="entry name" value="bPH_4"/>
    <property type="match status" value="1"/>
</dbReference>
<sequence>MKFSSRKDYLFTSIIMAMCLLLVSIIGFTVVNSKSINSVLFPIIITFLVLVFLIWIFLDTNYEISKTHVKYFSGPIRGKIEVNKIRKIISGKTLWVGLKPATAKHGLILKYNKFDEIYISPETNEKFISEILKINPDIEIIKH</sequence>
<organism evidence="3 4">
    <name type="scientific">Algibacter aquimarinus</name>
    <dbReference type="NCBI Taxonomy" id="1136748"/>
    <lineage>
        <taxon>Bacteria</taxon>
        <taxon>Pseudomonadati</taxon>
        <taxon>Bacteroidota</taxon>
        <taxon>Flavobacteriia</taxon>
        <taxon>Flavobacteriales</taxon>
        <taxon>Flavobacteriaceae</taxon>
        <taxon>Algibacter</taxon>
    </lineage>
</organism>
<reference evidence="4" key="1">
    <citation type="journal article" date="2019" name="Int. J. Syst. Evol. Microbiol.">
        <title>The Global Catalogue of Microorganisms (GCM) 10K type strain sequencing project: providing services to taxonomists for standard genome sequencing and annotation.</title>
        <authorList>
            <consortium name="The Broad Institute Genomics Platform"/>
            <consortium name="The Broad Institute Genome Sequencing Center for Infectious Disease"/>
            <person name="Wu L."/>
            <person name="Ma J."/>
        </authorList>
    </citation>
    <scope>NUCLEOTIDE SEQUENCE [LARGE SCALE GENOMIC DNA]</scope>
    <source>
        <strain evidence="4">JCM 18287</strain>
    </source>
</reference>
<evidence type="ECO:0000256" key="1">
    <source>
        <dbReference type="SAM" id="Phobius"/>
    </source>
</evidence>
<dbReference type="EMBL" id="BAABJK010000011">
    <property type="protein sequence ID" value="GAA4976850.1"/>
    <property type="molecule type" value="Genomic_DNA"/>
</dbReference>
<feature type="transmembrane region" description="Helical" evidence="1">
    <location>
        <begin position="9"/>
        <end position="30"/>
    </location>
</feature>
<keyword evidence="4" id="KW-1185">Reference proteome</keyword>
<comment type="caution">
    <text evidence="3">The sequence shown here is derived from an EMBL/GenBank/DDBJ whole genome shotgun (WGS) entry which is preliminary data.</text>
</comment>
<keyword evidence="1" id="KW-0812">Transmembrane</keyword>
<feature type="transmembrane region" description="Helical" evidence="1">
    <location>
        <begin position="36"/>
        <end position="58"/>
    </location>
</feature>